<dbReference type="VEuPathDB" id="VectorBase:HLOH_058440"/>
<reference evidence="1 2" key="1">
    <citation type="journal article" date="2020" name="Cell">
        <title>Large-Scale Comparative Analyses of Tick Genomes Elucidate Their Genetic Diversity and Vector Capacities.</title>
        <authorList>
            <consortium name="Tick Genome and Microbiome Consortium (TIGMIC)"/>
            <person name="Jia N."/>
            <person name="Wang J."/>
            <person name="Shi W."/>
            <person name="Du L."/>
            <person name="Sun Y."/>
            <person name="Zhan W."/>
            <person name="Jiang J.F."/>
            <person name="Wang Q."/>
            <person name="Zhang B."/>
            <person name="Ji P."/>
            <person name="Bell-Sakyi L."/>
            <person name="Cui X.M."/>
            <person name="Yuan T.T."/>
            <person name="Jiang B.G."/>
            <person name="Yang W.F."/>
            <person name="Lam T.T."/>
            <person name="Chang Q.C."/>
            <person name="Ding S.J."/>
            <person name="Wang X.J."/>
            <person name="Zhu J.G."/>
            <person name="Ruan X.D."/>
            <person name="Zhao L."/>
            <person name="Wei J.T."/>
            <person name="Ye R.Z."/>
            <person name="Que T.C."/>
            <person name="Du C.H."/>
            <person name="Zhou Y.H."/>
            <person name="Cheng J.X."/>
            <person name="Dai P.F."/>
            <person name="Guo W.B."/>
            <person name="Han X.H."/>
            <person name="Huang E.J."/>
            <person name="Li L.F."/>
            <person name="Wei W."/>
            <person name="Gao Y.C."/>
            <person name="Liu J.Z."/>
            <person name="Shao H.Z."/>
            <person name="Wang X."/>
            <person name="Wang C.C."/>
            <person name="Yang T.C."/>
            <person name="Huo Q.B."/>
            <person name="Li W."/>
            <person name="Chen H.Y."/>
            <person name="Chen S.E."/>
            <person name="Zhou L.G."/>
            <person name="Ni X.B."/>
            <person name="Tian J.H."/>
            <person name="Sheng Y."/>
            <person name="Liu T."/>
            <person name="Pan Y.S."/>
            <person name="Xia L.Y."/>
            <person name="Li J."/>
            <person name="Zhao F."/>
            <person name="Cao W.C."/>
        </authorList>
    </citation>
    <scope>NUCLEOTIDE SEQUENCE [LARGE SCALE GENOMIC DNA]</scope>
    <source>
        <strain evidence="1">HaeL-2018</strain>
    </source>
</reference>
<evidence type="ECO:0000313" key="1">
    <source>
        <dbReference type="EMBL" id="KAH9367437.1"/>
    </source>
</evidence>
<dbReference type="OrthoDB" id="6373272at2759"/>
<dbReference type="Proteomes" id="UP000821853">
    <property type="component" value="Chromosome 2"/>
</dbReference>
<organism evidence="1 2">
    <name type="scientific">Haemaphysalis longicornis</name>
    <name type="common">Bush tick</name>
    <dbReference type="NCBI Taxonomy" id="44386"/>
    <lineage>
        <taxon>Eukaryota</taxon>
        <taxon>Metazoa</taxon>
        <taxon>Ecdysozoa</taxon>
        <taxon>Arthropoda</taxon>
        <taxon>Chelicerata</taxon>
        <taxon>Arachnida</taxon>
        <taxon>Acari</taxon>
        <taxon>Parasitiformes</taxon>
        <taxon>Ixodida</taxon>
        <taxon>Ixodoidea</taxon>
        <taxon>Ixodidae</taxon>
        <taxon>Haemaphysalinae</taxon>
        <taxon>Haemaphysalis</taxon>
    </lineage>
</organism>
<protein>
    <submittedName>
        <fullName evidence="1">Uncharacterized protein</fullName>
    </submittedName>
</protein>
<gene>
    <name evidence="1" type="ORF">HPB48_012215</name>
</gene>
<name>A0A9J6FWF4_HAELO</name>
<proteinExistence type="predicted"/>
<dbReference type="EMBL" id="JABSTR010000004">
    <property type="protein sequence ID" value="KAH9367437.1"/>
    <property type="molecule type" value="Genomic_DNA"/>
</dbReference>
<keyword evidence="2" id="KW-1185">Reference proteome</keyword>
<comment type="caution">
    <text evidence="1">The sequence shown here is derived from an EMBL/GenBank/DDBJ whole genome shotgun (WGS) entry which is preliminary data.</text>
</comment>
<dbReference type="AlphaFoldDB" id="A0A9J6FWF4"/>
<accession>A0A9J6FWF4</accession>
<evidence type="ECO:0000313" key="2">
    <source>
        <dbReference type="Proteomes" id="UP000821853"/>
    </source>
</evidence>
<sequence length="79" mass="8777">MPISDAVAQKNKNTVLRGSGANTGLIRRSSVSDEDVTGQKSSVIFVDSTMKWLPEAIIEISRPFYFWKVLCKMPGQPFT</sequence>